<keyword evidence="3" id="KW-1185">Reference proteome</keyword>
<evidence type="ECO:0008006" key="4">
    <source>
        <dbReference type="Google" id="ProtNLM"/>
    </source>
</evidence>
<reference evidence="3" key="1">
    <citation type="submission" date="2023-07" db="EMBL/GenBank/DDBJ databases">
        <title>30 novel species of actinomycetes from the DSMZ collection.</title>
        <authorList>
            <person name="Nouioui I."/>
        </authorList>
    </citation>
    <scope>NUCLEOTIDE SEQUENCE [LARGE SCALE GENOMIC DNA]</scope>
    <source>
        <strain evidence="3">DSM 42041</strain>
    </source>
</reference>
<dbReference type="InterPro" id="IPR028994">
    <property type="entry name" value="Integrin_alpha_N"/>
</dbReference>
<proteinExistence type="predicted"/>
<sequence>MTRPARPSGPQPPVVWLLLAVPVLLAGLTGCSADELPAEPAESRRPAAGTGSEDPDDLNGDGHRDLLVPVYVGGQGDDDPTGRRIGVVYGSADGPDPVTRTVHDGIELGLPAVAGESIAPSQVLTADLDDDGFPEFVTEVSEQRGTAGEPGAFRRVVPYVTWGGPRGPGAEEGGATPVRLPRSVAEEGLRSLVRGDFDGDGRHDLAAFAADESSLVVLYGPFARSGEPARKDTDLPWSEGYLVADEPGTSGAPRATSLLVRGMSDGEQAGNTLHRARRGTGLSRDGEELRPGNAHAFGDFDGDGLRDVAVGDSGSRNDEPGYRTEAPEVAGSLAVYPGSGEAPVTHTLPEVPEGRATDYGPGAFFAADPDGDGRDGILVATYRGATLIDGDRRVEVARDPAPATDEGGERTPEEYLHARPAGAADFDADGDDELVLHWGPGLSFGLYGEYPTHWWITEGTGSDDVTSFATTSFAADGAARGAADGTRSGALR</sequence>
<dbReference type="RefSeq" id="WP_311671673.1">
    <property type="nucleotide sequence ID" value="NZ_JAVREQ010000001.1"/>
</dbReference>
<dbReference type="EMBL" id="JAVREQ010000001">
    <property type="protein sequence ID" value="MDT0377747.1"/>
    <property type="molecule type" value="Genomic_DNA"/>
</dbReference>
<evidence type="ECO:0000313" key="2">
    <source>
        <dbReference type="EMBL" id="MDT0377747.1"/>
    </source>
</evidence>
<evidence type="ECO:0000313" key="3">
    <source>
        <dbReference type="Proteomes" id="UP001183414"/>
    </source>
</evidence>
<dbReference type="Gene3D" id="2.130.10.130">
    <property type="entry name" value="Integrin alpha, N-terminal"/>
    <property type="match status" value="2"/>
</dbReference>
<dbReference type="PROSITE" id="PS51257">
    <property type="entry name" value="PROKAR_LIPOPROTEIN"/>
    <property type="match status" value="1"/>
</dbReference>
<evidence type="ECO:0000256" key="1">
    <source>
        <dbReference type="SAM" id="MobiDB-lite"/>
    </source>
</evidence>
<gene>
    <name evidence="2" type="ORF">RM572_03025</name>
</gene>
<feature type="region of interest" description="Disordered" evidence="1">
    <location>
        <begin position="34"/>
        <end position="84"/>
    </location>
</feature>
<protein>
    <recommendedName>
        <fullName evidence="4">VCBS repeat-containing protein</fullName>
    </recommendedName>
</protein>
<name>A0ABU2NP04_9ACTN</name>
<organism evidence="2 3">
    <name type="scientific">Streptomyces hazeniae</name>
    <dbReference type="NCBI Taxonomy" id="3075538"/>
    <lineage>
        <taxon>Bacteria</taxon>
        <taxon>Bacillati</taxon>
        <taxon>Actinomycetota</taxon>
        <taxon>Actinomycetes</taxon>
        <taxon>Kitasatosporales</taxon>
        <taxon>Streptomycetaceae</taxon>
        <taxon>Streptomyces</taxon>
    </lineage>
</organism>
<comment type="caution">
    <text evidence="2">The sequence shown here is derived from an EMBL/GenBank/DDBJ whole genome shotgun (WGS) entry which is preliminary data.</text>
</comment>
<dbReference type="Proteomes" id="UP001183414">
    <property type="component" value="Unassembled WGS sequence"/>
</dbReference>
<dbReference type="SUPFAM" id="SSF69318">
    <property type="entry name" value="Integrin alpha N-terminal domain"/>
    <property type="match status" value="2"/>
</dbReference>
<feature type="region of interest" description="Disordered" evidence="1">
    <location>
        <begin position="281"/>
        <end position="301"/>
    </location>
</feature>
<accession>A0ABU2NP04</accession>